<accession>V5WIY7</accession>
<dbReference type="SUPFAM" id="SSF53822">
    <property type="entry name" value="Periplasmic binding protein-like I"/>
    <property type="match status" value="1"/>
</dbReference>
<dbReference type="HOGENOM" id="CLU_723382_0_0_12"/>
<dbReference type="CDD" id="cd06268">
    <property type="entry name" value="PBP1_ABC_transporter_LIVBP-like"/>
    <property type="match status" value="1"/>
</dbReference>
<evidence type="ECO:0000313" key="5">
    <source>
        <dbReference type="Proteomes" id="UP000018680"/>
    </source>
</evidence>
<keyword evidence="5" id="KW-1185">Reference proteome</keyword>
<dbReference type="OrthoDB" id="9768099at2"/>
<dbReference type="Proteomes" id="UP000018680">
    <property type="component" value="Chromosome"/>
</dbReference>
<evidence type="ECO:0000256" key="2">
    <source>
        <dbReference type="ARBA" id="ARBA00022729"/>
    </source>
</evidence>
<dbReference type="InterPro" id="IPR028081">
    <property type="entry name" value="Leu-bd"/>
</dbReference>
<dbReference type="Pfam" id="PF13458">
    <property type="entry name" value="Peripla_BP_6"/>
    <property type="match status" value="1"/>
</dbReference>
<dbReference type="PANTHER" id="PTHR30483">
    <property type="entry name" value="LEUCINE-SPECIFIC-BINDING PROTEIN"/>
    <property type="match status" value="1"/>
</dbReference>
<dbReference type="AlphaFoldDB" id="V5WIY7"/>
<name>V5WIY7_9SPIO</name>
<protein>
    <recommendedName>
        <fullName evidence="3">Leucine-binding protein domain-containing protein</fullName>
    </recommendedName>
</protein>
<feature type="domain" description="Leucine-binding protein" evidence="3">
    <location>
        <begin position="50"/>
        <end position="374"/>
    </location>
</feature>
<organism evidence="4 5">
    <name type="scientific">Salinispira pacifica</name>
    <dbReference type="NCBI Taxonomy" id="1307761"/>
    <lineage>
        <taxon>Bacteria</taxon>
        <taxon>Pseudomonadati</taxon>
        <taxon>Spirochaetota</taxon>
        <taxon>Spirochaetia</taxon>
        <taxon>Spirochaetales</taxon>
        <taxon>Spirochaetaceae</taxon>
        <taxon>Salinispira</taxon>
    </lineage>
</organism>
<dbReference type="EMBL" id="CP006939">
    <property type="protein sequence ID" value="AHC15758.1"/>
    <property type="molecule type" value="Genomic_DNA"/>
</dbReference>
<sequence length="382" mass="42374">MNKYYFYMKTCKNYAQPSNILHRLTLVIAAIIAISGAGCSKPDSVMEIYVLFPETGFASYLAPVRSGMEMAADDLEARGQLKNRELRLLFADSKSDPHTAKKKLTEFLKNGDPDVIIPVLSSVSLETGPVSLQEEIPMVALVATNPEVPRQNRYTYSYYQSATDEIRALEPMVNYPEVKSLAVIHQDDAYGQAIYHQAGETFSGKGIRVLSAPYPAATQDISNQVLLAGNSDAILIAGFEAGCIAALEEIRNQNFPGLILGTSTMSTEIFLEMEEAQGIIVASPSVYNPGYSLVKDLKLRYEEEFNQEFHHNAAAGYDVITMLGSLAEELDKVSPENILRLLEQEFVFPGLFGDVYKSRGQRSFNLPLVPVQFREGERIFLQ</sequence>
<evidence type="ECO:0000256" key="1">
    <source>
        <dbReference type="ARBA" id="ARBA00010062"/>
    </source>
</evidence>
<evidence type="ECO:0000259" key="3">
    <source>
        <dbReference type="Pfam" id="PF13458"/>
    </source>
</evidence>
<comment type="similarity">
    <text evidence="1">Belongs to the leucine-binding protein family.</text>
</comment>
<dbReference type="eggNOG" id="COG0683">
    <property type="taxonomic scope" value="Bacteria"/>
</dbReference>
<dbReference type="InterPro" id="IPR051010">
    <property type="entry name" value="BCAA_transport"/>
</dbReference>
<dbReference type="InterPro" id="IPR028082">
    <property type="entry name" value="Peripla_BP_I"/>
</dbReference>
<gene>
    <name evidence="4" type="ORF">L21SP2_2405</name>
</gene>
<evidence type="ECO:0000313" key="4">
    <source>
        <dbReference type="EMBL" id="AHC15758.1"/>
    </source>
</evidence>
<dbReference type="PANTHER" id="PTHR30483:SF6">
    <property type="entry name" value="PERIPLASMIC BINDING PROTEIN OF ABC TRANSPORTER FOR NATURAL AMINO ACIDS"/>
    <property type="match status" value="1"/>
</dbReference>
<keyword evidence="2" id="KW-0732">Signal</keyword>
<dbReference type="Gene3D" id="3.40.50.2300">
    <property type="match status" value="2"/>
</dbReference>
<reference evidence="4 5" key="1">
    <citation type="journal article" date="2015" name="Stand. Genomic Sci.">
        <title>Complete genome sequence and description of Salinispira pacifica gen. nov., sp. nov., a novel spirochaete isolated form a hypersaline microbial mat.</title>
        <authorList>
            <person name="Ben Hania W."/>
            <person name="Joseph M."/>
            <person name="Schumann P."/>
            <person name="Bunk B."/>
            <person name="Fiebig A."/>
            <person name="Sproer C."/>
            <person name="Klenk H.P."/>
            <person name="Fardeau M.L."/>
            <person name="Spring S."/>
        </authorList>
    </citation>
    <scope>NUCLEOTIDE SEQUENCE [LARGE SCALE GENOMIC DNA]</scope>
    <source>
        <strain evidence="4 5">L21-RPul-D2</strain>
    </source>
</reference>
<dbReference type="KEGG" id="slr:L21SP2_2405"/>
<proteinExistence type="inferred from homology"/>
<dbReference type="STRING" id="1307761.L21SP2_2405"/>